<dbReference type="EMBL" id="CAWYQH010000013">
    <property type="protein sequence ID" value="CAK8675239.1"/>
    <property type="molecule type" value="Genomic_DNA"/>
</dbReference>
<dbReference type="SMART" id="SM00737">
    <property type="entry name" value="ML"/>
    <property type="match status" value="1"/>
</dbReference>
<dbReference type="SUPFAM" id="SSF81296">
    <property type="entry name" value="E set domains"/>
    <property type="match status" value="1"/>
</dbReference>
<sequence>MYLPSLAILVCCIISMAACVDIKYKDCGSQVGKLEKVEVFPCDNPAACRLHHNKSYTINVTFTAAETTSQSFDTLYGIIKGIKVPFISDHDACKGGLSGLKCPIESGKQYRFTTSLPIKQFYPNLKIVAEWKLVDAESYKNGNIIFCFKAALEIVK</sequence>
<evidence type="ECO:0000259" key="5">
    <source>
        <dbReference type="SMART" id="SM00737"/>
    </source>
</evidence>
<gene>
    <name evidence="6" type="ORF">CVLEPA_LOCUS4838</name>
</gene>
<dbReference type="Proteomes" id="UP001642483">
    <property type="component" value="Unassembled WGS sequence"/>
</dbReference>
<feature type="signal peptide" evidence="4">
    <location>
        <begin position="1"/>
        <end position="19"/>
    </location>
</feature>
<reference evidence="6 7" key="1">
    <citation type="submission" date="2024-02" db="EMBL/GenBank/DDBJ databases">
        <authorList>
            <person name="Daric V."/>
            <person name="Darras S."/>
        </authorList>
    </citation>
    <scope>NUCLEOTIDE SEQUENCE [LARGE SCALE GENOMIC DNA]</scope>
</reference>
<keyword evidence="7" id="KW-1185">Reference proteome</keyword>
<evidence type="ECO:0000256" key="2">
    <source>
        <dbReference type="ARBA" id="ARBA00006370"/>
    </source>
</evidence>
<proteinExistence type="inferred from homology"/>
<dbReference type="PANTHER" id="PTHR11306:SF68">
    <property type="entry name" value="NPC INTRACELLULAR CHOLESTEROL TRANSPORTER 2"/>
    <property type="match status" value="1"/>
</dbReference>
<evidence type="ECO:0000313" key="6">
    <source>
        <dbReference type="EMBL" id="CAK8675239.1"/>
    </source>
</evidence>
<dbReference type="InterPro" id="IPR014756">
    <property type="entry name" value="Ig_E-set"/>
</dbReference>
<dbReference type="Gene3D" id="2.60.40.770">
    <property type="match status" value="1"/>
</dbReference>
<feature type="domain" description="MD-2-related lipid-recognition" evidence="5">
    <location>
        <begin position="24"/>
        <end position="152"/>
    </location>
</feature>
<accession>A0ABP0F696</accession>
<feature type="chain" id="PRO_5045752437" description="MD-2-related lipid-recognition domain-containing protein" evidence="4">
    <location>
        <begin position="20"/>
        <end position="156"/>
    </location>
</feature>
<organism evidence="6 7">
    <name type="scientific">Clavelina lepadiformis</name>
    <name type="common">Light-bulb sea squirt</name>
    <name type="synonym">Ascidia lepadiformis</name>
    <dbReference type="NCBI Taxonomy" id="159417"/>
    <lineage>
        <taxon>Eukaryota</taxon>
        <taxon>Metazoa</taxon>
        <taxon>Chordata</taxon>
        <taxon>Tunicata</taxon>
        <taxon>Ascidiacea</taxon>
        <taxon>Aplousobranchia</taxon>
        <taxon>Clavelinidae</taxon>
        <taxon>Clavelina</taxon>
    </lineage>
</organism>
<name>A0ABP0F696_CLALP</name>
<dbReference type="Pfam" id="PF02221">
    <property type="entry name" value="E1_DerP2_DerF2"/>
    <property type="match status" value="1"/>
</dbReference>
<keyword evidence="3" id="KW-0964">Secreted</keyword>
<evidence type="ECO:0000256" key="4">
    <source>
        <dbReference type="SAM" id="SignalP"/>
    </source>
</evidence>
<evidence type="ECO:0000256" key="3">
    <source>
        <dbReference type="ARBA" id="ARBA00022525"/>
    </source>
</evidence>
<dbReference type="InterPro" id="IPR003172">
    <property type="entry name" value="ML_dom"/>
</dbReference>
<dbReference type="PANTHER" id="PTHR11306">
    <property type="entry name" value="NIEMANN PICK TYPE C2 PROTEIN NPC2-RELATED"/>
    <property type="match status" value="1"/>
</dbReference>
<comment type="caution">
    <text evidence="6">The sequence shown here is derived from an EMBL/GenBank/DDBJ whole genome shotgun (WGS) entry which is preliminary data.</text>
</comment>
<dbReference type="InterPro" id="IPR039670">
    <property type="entry name" value="NPC2-like"/>
</dbReference>
<comment type="similarity">
    <text evidence="2">Belongs to the NPC2 family.</text>
</comment>
<evidence type="ECO:0000313" key="7">
    <source>
        <dbReference type="Proteomes" id="UP001642483"/>
    </source>
</evidence>
<protein>
    <recommendedName>
        <fullName evidence="5">MD-2-related lipid-recognition domain-containing protein</fullName>
    </recommendedName>
</protein>
<keyword evidence="4" id="KW-0732">Signal</keyword>
<comment type="subcellular location">
    <subcellularLocation>
        <location evidence="1">Secreted</location>
    </subcellularLocation>
</comment>
<evidence type="ECO:0000256" key="1">
    <source>
        <dbReference type="ARBA" id="ARBA00004613"/>
    </source>
</evidence>